<keyword evidence="3" id="KW-0547">Nucleotide-binding</keyword>
<evidence type="ECO:0000313" key="15">
    <source>
        <dbReference type="Proteomes" id="UP000012179"/>
    </source>
</evidence>
<dbReference type="GO" id="GO:0005524">
    <property type="term" value="F:ATP binding"/>
    <property type="evidence" value="ECO:0007669"/>
    <property type="project" value="UniProtKB-KW"/>
</dbReference>
<proteinExistence type="inferred from homology"/>
<dbReference type="InterPro" id="IPR035985">
    <property type="entry name" value="Ubiquitin-activating_enz"/>
</dbReference>
<dbReference type="InterPro" id="IPR000594">
    <property type="entry name" value="ThiF_NAD_FAD-bd"/>
</dbReference>
<dbReference type="GO" id="GO:0005829">
    <property type="term" value="C:cytosol"/>
    <property type="evidence" value="ECO:0007669"/>
    <property type="project" value="TreeGrafter"/>
</dbReference>
<organism evidence="14 15">
    <name type="scientific">Nitrosospira lacus</name>
    <dbReference type="NCBI Taxonomy" id="1288494"/>
    <lineage>
        <taxon>Bacteria</taxon>
        <taxon>Pseudomonadati</taxon>
        <taxon>Pseudomonadota</taxon>
        <taxon>Betaproteobacteria</taxon>
        <taxon>Nitrosomonadales</taxon>
        <taxon>Nitrosomonadaceae</taxon>
        <taxon>Nitrosospira</taxon>
    </lineage>
</organism>
<evidence type="ECO:0000256" key="11">
    <source>
        <dbReference type="ARBA" id="ARBA00075328"/>
    </source>
</evidence>
<evidence type="ECO:0000256" key="5">
    <source>
        <dbReference type="ARBA" id="ARBA00052218"/>
    </source>
</evidence>
<evidence type="ECO:0000256" key="7">
    <source>
        <dbReference type="ARBA" id="ARBA00063809"/>
    </source>
</evidence>
<reference evidence="14 15" key="1">
    <citation type="journal article" date="2015" name="Int. J. Syst. Evol. Microbiol.">
        <title>Nitrosospira lacus sp. nov., a psychrotolerant, ammonia-oxidizing bacterium from sandy lake sediment.</title>
        <authorList>
            <person name="Urakawa H."/>
            <person name="Garcia J.C."/>
            <person name="Nielsen J.L."/>
            <person name="Le V.Q."/>
            <person name="Kozlowski J.A."/>
            <person name="Stein L.Y."/>
            <person name="Lim C.K."/>
            <person name="Pommerening-Roser A."/>
            <person name="Martens-Habbena W."/>
            <person name="Stahl D.A."/>
            <person name="Klotz M.G."/>
        </authorList>
    </citation>
    <scope>NUCLEOTIDE SEQUENCE [LARGE SCALE GENOMIC DNA]</scope>
    <source>
        <strain evidence="14 15">APG3</strain>
    </source>
</reference>
<dbReference type="EMBL" id="CP021106">
    <property type="protein sequence ID" value="ARO88503.1"/>
    <property type="molecule type" value="Genomic_DNA"/>
</dbReference>
<name>A0A1W6SRT3_9PROT</name>
<comment type="similarity">
    <text evidence="1">Belongs to the HesA/MoeB/ThiF family.</text>
</comment>
<evidence type="ECO:0000256" key="6">
    <source>
        <dbReference type="ARBA" id="ARBA00055169"/>
    </source>
</evidence>
<evidence type="ECO:0000256" key="1">
    <source>
        <dbReference type="ARBA" id="ARBA00009919"/>
    </source>
</evidence>
<evidence type="ECO:0000256" key="12">
    <source>
        <dbReference type="ARBA" id="ARBA00078531"/>
    </source>
</evidence>
<evidence type="ECO:0000256" key="8">
    <source>
        <dbReference type="ARBA" id="ARBA00066884"/>
    </source>
</evidence>
<evidence type="ECO:0000256" key="4">
    <source>
        <dbReference type="ARBA" id="ARBA00022840"/>
    </source>
</evidence>
<dbReference type="GO" id="GO:0008641">
    <property type="term" value="F:ubiquitin-like modifier activating enzyme activity"/>
    <property type="evidence" value="ECO:0007669"/>
    <property type="project" value="InterPro"/>
</dbReference>
<dbReference type="KEGG" id="nlc:EBAPG3_012385"/>
<evidence type="ECO:0000256" key="9">
    <source>
        <dbReference type="ARBA" id="ARBA00073635"/>
    </source>
</evidence>
<comment type="function">
    <text evidence="6">Catalyzes the adenylation by ATP of the carboxyl group of the C-terminal glycine of sulfur carrier protein MoaD.</text>
</comment>
<dbReference type="NCBIfam" id="NF004281">
    <property type="entry name" value="PRK05690.1"/>
    <property type="match status" value="1"/>
</dbReference>
<evidence type="ECO:0000256" key="3">
    <source>
        <dbReference type="ARBA" id="ARBA00022741"/>
    </source>
</evidence>
<dbReference type="AlphaFoldDB" id="A0A1W6SRT3"/>
<protein>
    <recommendedName>
        <fullName evidence="9">Molybdopterin-synthase adenylyltransferase</fullName>
        <ecNumber evidence="8">2.7.7.80</ecNumber>
    </recommendedName>
    <alternativeName>
        <fullName evidence="12">MoaD protein adenylase</fullName>
    </alternativeName>
    <alternativeName>
        <fullName evidence="10">Molybdopterin-converting factor subunit 1 adenylase</fullName>
    </alternativeName>
    <alternativeName>
        <fullName evidence="11">Sulfur carrier protein MoaD adenylyltransferase</fullName>
    </alternativeName>
</protein>
<dbReference type="FunFam" id="3.40.50.720:FF:000033">
    <property type="entry name" value="Adenylyltransferase and sulfurtransferase MOCS3"/>
    <property type="match status" value="1"/>
</dbReference>
<dbReference type="EC" id="2.7.7.80" evidence="8"/>
<keyword evidence="4" id="KW-0067">ATP-binding</keyword>
<keyword evidence="15" id="KW-1185">Reference proteome</keyword>
<dbReference type="SUPFAM" id="SSF69572">
    <property type="entry name" value="Activating enzymes of the ubiquitin-like proteins"/>
    <property type="match status" value="1"/>
</dbReference>
<feature type="domain" description="THIF-type NAD/FAD binding fold" evidence="13">
    <location>
        <begin position="9"/>
        <end position="244"/>
    </location>
</feature>
<sequence length="278" mass="29940">MNDDQLLRYSRHILLPQIGIKGQEALIRSHVLLIGAGGLGSPIALYLAASGVGKLTICDSDKVDLTNLQRQIAHSTDRIDTPKSISARKTLAGINPEVNVIALNERLDESRLLQLVMDADVVVDASDNFPTRHAINRVCVLRKKPLVSGAAVRFDGQVAVFDLRHAHSPCYHCLFPASGEDQDTRCAVMGVFAPLVGIIGCVQAAETLKTLLDIGQTLNNRLLLLDGLSMEWRSIRLNKDPVCKVCGTGASIGEPMSEIRHMTATPCAGPPNIPSGRA</sequence>
<evidence type="ECO:0000313" key="14">
    <source>
        <dbReference type="EMBL" id="ARO88503.1"/>
    </source>
</evidence>
<gene>
    <name evidence="14" type="ORF">EBAPG3_012385</name>
</gene>
<dbReference type="PANTHER" id="PTHR10953:SF102">
    <property type="entry name" value="ADENYLYLTRANSFERASE AND SULFURTRANSFERASE MOCS3"/>
    <property type="match status" value="1"/>
</dbReference>
<evidence type="ECO:0000259" key="13">
    <source>
        <dbReference type="Pfam" id="PF00899"/>
    </source>
</evidence>
<dbReference type="GO" id="GO:0004792">
    <property type="term" value="F:thiosulfate-cyanide sulfurtransferase activity"/>
    <property type="evidence" value="ECO:0007669"/>
    <property type="project" value="TreeGrafter"/>
</dbReference>
<dbReference type="Gene3D" id="3.40.50.720">
    <property type="entry name" value="NAD(P)-binding Rossmann-like Domain"/>
    <property type="match status" value="1"/>
</dbReference>
<comment type="catalytic activity">
    <reaction evidence="5">
        <text>[molybdopterin-synthase sulfur-carrier protein]-C-terminal Gly-Gly + ATP + H(+) = [molybdopterin-synthase sulfur-carrier protein]-C-terminal Gly-Gly-AMP + diphosphate</text>
        <dbReference type="Rhea" id="RHEA:43616"/>
        <dbReference type="Rhea" id="RHEA-COMP:12159"/>
        <dbReference type="Rhea" id="RHEA-COMP:12202"/>
        <dbReference type="ChEBI" id="CHEBI:15378"/>
        <dbReference type="ChEBI" id="CHEBI:30616"/>
        <dbReference type="ChEBI" id="CHEBI:33019"/>
        <dbReference type="ChEBI" id="CHEBI:90618"/>
        <dbReference type="ChEBI" id="CHEBI:90778"/>
        <dbReference type="EC" id="2.7.7.80"/>
    </reaction>
</comment>
<comment type="subunit">
    <text evidence="7">Homodimer. Forms a stable heterotetrameric complex of 2 MoeB and 2 MoaD during adenylation of MoaD.</text>
</comment>
<dbReference type="GO" id="GO:0008146">
    <property type="term" value="F:sulfotransferase activity"/>
    <property type="evidence" value="ECO:0007669"/>
    <property type="project" value="TreeGrafter"/>
</dbReference>
<dbReference type="Pfam" id="PF00899">
    <property type="entry name" value="ThiF"/>
    <property type="match status" value="1"/>
</dbReference>
<dbReference type="PANTHER" id="PTHR10953">
    <property type="entry name" value="UBIQUITIN-ACTIVATING ENZYME E1"/>
    <property type="match status" value="1"/>
</dbReference>
<keyword evidence="2" id="KW-0808">Transferase</keyword>
<dbReference type="GO" id="GO:0061605">
    <property type="term" value="F:molybdopterin-synthase adenylyltransferase activity"/>
    <property type="evidence" value="ECO:0007669"/>
    <property type="project" value="UniProtKB-EC"/>
</dbReference>
<evidence type="ECO:0000256" key="2">
    <source>
        <dbReference type="ARBA" id="ARBA00022679"/>
    </source>
</evidence>
<dbReference type="InterPro" id="IPR045886">
    <property type="entry name" value="ThiF/MoeB/HesA"/>
</dbReference>
<dbReference type="Proteomes" id="UP000012179">
    <property type="component" value="Chromosome"/>
</dbReference>
<dbReference type="RefSeq" id="WP_081607287.1">
    <property type="nucleotide sequence ID" value="NZ_CP021106.3"/>
</dbReference>
<dbReference type="OrthoDB" id="9804286at2"/>
<evidence type="ECO:0000256" key="10">
    <source>
        <dbReference type="ARBA" id="ARBA00075110"/>
    </source>
</evidence>
<dbReference type="CDD" id="cd00757">
    <property type="entry name" value="ThiF_MoeB_HesA_family"/>
    <property type="match status" value="1"/>
</dbReference>
<accession>A0A1W6SRT3</accession>